<reference evidence="1 2" key="1">
    <citation type="submission" date="2013-09" db="EMBL/GenBank/DDBJ databases">
        <title>Complete genome sequence of Corynebacterium doosanense CAU 212(T) (=DSM 45436(T)), isolated from activated sludge.</title>
        <authorList>
            <person name="Schaffert L."/>
            <person name="Albersmeier A."/>
            <person name="Kalinowski J."/>
            <person name="Ruckert C."/>
        </authorList>
    </citation>
    <scope>NUCLEOTIDE SEQUENCE [LARGE SCALE GENOMIC DNA]</scope>
    <source>
        <strain evidence="1 2">CAU 212</strain>
    </source>
</reference>
<dbReference type="PANTHER" id="PTHR34853:SF1">
    <property type="entry name" value="LIPASE 5"/>
    <property type="match status" value="1"/>
</dbReference>
<gene>
    <name evidence="1" type="ORF">CDOO_07260</name>
</gene>
<dbReference type="HOGENOM" id="CLU_029538_6_0_11"/>
<dbReference type="GO" id="GO:0016042">
    <property type="term" value="P:lipid catabolic process"/>
    <property type="evidence" value="ECO:0007669"/>
    <property type="project" value="InterPro"/>
</dbReference>
<keyword evidence="2" id="KW-1185">Reference proteome</keyword>
<dbReference type="RefSeq" id="WP_018021637.1">
    <property type="nucleotide sequence ID" value="NZ_AQUX01000003.1"/>
</dbReference>
<dbReference type="InterPro" id="IPR029058">
    <property type="entry name" value="AB_hydrolase_fold"/>
</dbReference>
<evidence type="ECO:0000313" key="2">
    <source>
        <dbReference type="Proteomes" id="UP000029914"/>
    </source>
</evidence>
<dbReference type="SUPFAM" id="SSF53474">
    <property type="entry name" value="alpha/beta-Hydrolases"/>
    <property type="match status" value="1"/>
</dbReference>
<dbReference type="Proteomes" id="UP000029914">
    <property type="component" value="Chromosome"/>
</dbReference>
<dbReference type="KEGG" id="cdo:CDOO_07260"/>
<sequence>MVTYHAGSGRRLASTLGPIAADTFAGLFRGYLPQRPPESYAPGADAGTLLRSWPIPAVGLRGRQQATSFDYVTTDSRGQGLVASGALFRSGRPGPLVGFAPSTQGVARHCNPSYSCSVGLRGFWPPDFIAAYEQPSINWFLDAGADVVLIDYPRDPVHNVQLYCDHLAGANALADAVTVARCLGAGGTLGLWGFSQGGGAVGAYLEHGAGEKPAAAVVGAPPARLDDVVDHVDGSLVSGVIAYTVAGLMVSDEDIHAEIAGQLTPRGLKQLDDNLATCSGGSLLTSGWHHTSTWTASGRPLGELIDELPATSAEIGRRRLGAHDPDVPVRLWGSIHDDVIPFPMIDKLHQAWPSAEWHARELRRIPGRTGLNHFAPYFQWLPDDSAWLLGHLR</sequence>
<name>A0A097IG14_9CORY</name>
<dbReference type="GO" id="GO:0004806">
    <property type="term" value="F:triacylglycerol lipase activity"/>
    <property type="evidence" value="ECO:0007669"/>
    <property type="project" value="InterPro"/>
</dbReference>
<dbReference type="AlphaFoldDB" id="A0A097IG14"/>
<accession>A0A097IG14</accession>
<dbReference type="eggNOG" id="COG1073">
    <property type="taxonomic scope" value="Bacteria"/>
</dbReference>
<dbReference type="Gene3D" id="1.10.260.130">
    <property type="match status" value="1"/>
</dbReference>
<proteinExistence type="predicted"/>
<dbReference type="EMBL" id="CP006764">
    <property type="protein sequence ID" value="AIT61071.1"/>
    <property type="molecule type" value="Genomic_DNA"/>
</dbReference>
<protein>
    <submittedName>
        <fullName evidence="1">Triacylglycerol lipase</fullName>
    </submittedName>
</protein>
<dbReference type="InterPro" id="IPR005152">
    <property type="entry name" value="Lipase_secreted"/>
</dbReference>
<dbReference type="OrthoDB" id="9798122at2"/>
<dbReference type="Pfam" id="PF03583">
    <property type="entry name" value="LIP"/>
    <property type="match status" value="1"/>
</dbReference>
<organism evidence="1 2">
    <name type="scientific">Corynebacterium doosanense CAU 212 = DSM 45436</name>
    <dbReference type="NCBI Taxonomy" id="558173"/>
    <lineage>
        <taxon>Bacteria</taxon>
        <taxon>Bacillati</taxon>
        <taxon>Actinomycetota</taxon>
        <taxon>Actinomycetes</taxon>
        <taxon>Mycobacteriales</taxon>
        <taxon>Corynebacteriaceae</taxon>
        <taxon>Corynebacterium</taxon>
    </lineage>
</organism>
<evidence type="ECO:0000313" key="1">
    <source>
        <dbReference type="EMBL" id="AIT61071.1"/>
    </source>
</evidence>
<dbReference type="STRING" id="558173.CDOO_07260"/>
<dbReference type="PANTHER" id="PTHR34853">
    <property type="match status" value="1"/>
</dbReference>
<dbReference type="Gene3D" id="3.40.50.1820">
    <property type="entry name" value="alpha/beta hydrolase"/>
    <property type="match status" value="1"/>
</dbReference>